<feature type="compositionally biased region" description="Basic residues" evidence="6">
    <location>
        <begin position="642"/>
        <end position="655"/>
    </location>
</feature>
<evidence type="ECO:0000313" key="10">
    <source>
        <dbReference type="Proteomes" id="UP000186855"/>
    </source>
</evidence>
<feature type="transmembrane region" description="Helical" evidence="7">
    <location>
        <begin position="397"/>
        <end position="414"/>
    </location>
</feature>
<feature type="transmembrane region" description="Helical" evidence="7">
    <location>
        <begin position="513"/>
        <end position="532"/>
    </location>
</feature>
<feature type="domain" description="ComEC/Rec2-related protein" evidence="8">
    <location>
        <begin position="304"/>
        <end position="560"/>
    </location>
</feature>
<feature type="transmembrane region" description="Helical" evidence="7">
    <location>
        <begin position="122"/>
        <end position="143"/>
    </location>
</feature>
<keyword evidence="4 7" id="KW-1133">Transmembrane helix</keyword>
<dbReference type="PANTHER" id="PTHR30619">
    <property type="entry name" value="DNA INTERNALIZATION/COMPETENCE PROTEIN COMEC/REC2"/>
    <property type="match status" value="1"/>
</dbReference>
<evidence type="ECO:0000259" key="8">
    <source>
        <dbReference type="Pfam" id="PF03772"/>
    </source>
</evidence>
<dbReference type="InterPro" id="IPR004477">
    <property type="entry name" value="ComEC_N"/>
</dbReference>
<accession>A0A1Q8W085</accession>
<comment type="subcellular location">
    <subcellularLocation>
        <location evidence="1">Cell membrane</location>
        <topology evidence="1">Multi-pass membrane protein</topology>
    </subcellularLocation>
</comment>
<gene>
    <name evidence="9" type="ORF">BKH30_04030</name>
</gene>
<dbReference type="InterPro" id="IPR052159">
    <property type="entry name" value="Competence_DNA_uptake"/>
</dbReference>
<keyword evidence="5 7" id="KW-0472">Membrane</keyword>
<evidence type="ECO:0000256" key="1">
    <source>
        <dbReference type="ARBA" id="ARBA00004651"/>
    </source>
</evidence>
<comment type="caution">
    <text evidence="9">The sequence shown here is derived from an EMBL/GenBank/DDBJ whole genome shotgun (WGS) entry which is preliminary data.</text>
</comment>
<dbReference type="EMBL" id="MSKI01000040">
    <property type="protein sequence ID" value="OLO54299.1"/>
    <property type="molecule type" value="Genomic_DNA"/>
</dbReference>
<dbReference type="Pfam" id="PF03772">
    <property type="entry name" value="Competence"/>
    <property type="match status" value="1"/>
</dbReference>
<evidence type="ECO:0000256" key="7">
    <source>
        <dbReference type="SAM" id="Phobius"/>
    </source>
</evidence>
<dbReference type="AlphaFoldDB" id="A0A1Q8W085"/>
<feature type="transmembrane region" description="Helical" evidence="7">
    <location>
        <begin position="544"/>
        <end position="563"/>
    </location>
</feature>
<feature type="transmembrane region" description="Helical" evidence="7">
    <location>
        <begin position="352"/>
        <end position="368"/>
    </location>
</feature>
<sequence>MNGQHGGNGGSSPRAPWDDPALYERLRQEQGRNRHRDGGRHATSTKAPEALDLRLLAPALVCWAGAWWAVGREAADAWRSILLLASGCTALAAVLVVPVLRFRPPRHRADPRPGAPEHDPGAMGTLSASLLVCSLCAATVLTISAAHLWARQRDPLTAAAASGRSVTLIGTVSQQPRVSATSRSTLVITALDVEQVDARASTLSATVLGDKQWLGLPMGTRVQVRTRLRPTDPGRAEAAIIPKRAGLTVLGPPSGALGAVTSIRSGLAQAVGAPGIGAPGAAGAGEETGFWPPGARSLVPGVALGDDHALPAQLREDMRTVSMTHLTAVSGQHVAIILGLGLEALGVLPRRWRALLGAVLLTALVILVRPSGSVLRAATMGAVMLLGVVAGRRAASVPALCSGAIVLLLIDPWQSRDYGFALSVVATAGIVIGSKPVAVHLSRRLPRWLAAAVALPLVAQAACGPILILLQPSVGAWSVPANLLSEPAAVIATISGLLAALVAPAWPTAAAVIAWPALAACSWMVWVAGFFAHLPGATLPWSGGLAGALALGACEIGVLLAVAPRTRRSLLEGAGGVRRPARGRLAPWQRPEPPAPGPAQGTGWTALGPGPAGADRSHPRRRGGPRRPSGEESAGAGQGQGPHHRDHAPGGRHLRAPPARYPRVPLLVRRAPARLRPRPGADD</sequence>
<organism evidence="9 10">
    <name type="scientific">Actinomyces oris</name>
    <dbReference type="NCBI Taxonomy" id="544580"/>
    <lineage>
        <taxon>Bacteria</taxon>
        <taxon>Bacillati</taxon>
        <taxon>Actinomycetota</taxon>
        <taxon>Actinomycetes</taxon>
        <taxon>Actinomycetales</taxon>
        <taxon>Actinomycetaceae</taxon>
        <taxon>Actinomyces</taxon>
    </lineage>
</organism>
<protein>
    <submittedName>
        <fullName evidence="9">Competence protein ComEC</fullName>
    </submittedName>
</protein>
<feature type="region of interest" description="Disordered" evidence="6">
    <location>
        <begin position="581"/>
        <end position="683"/>
    </location>
</feature>
<evidence type="ECO:0000313" key="9">
    <source>
        <dbReference type="EMBL" id="OLO54299.1"/>
    </source>
</evidence>
<evidence type="ECO:0000256" key="4">
    <source>
        <dbReference type="ARBA" id="ARBA00022989"/>
    </source>
</evidence>
<feature type="compositionally biased region" description="Low complexity" evidence="6">
    <location>
        <begin position="656"/>
        <end position="670"/>
    </location>
</feature>
<dbReference type="Proteomes" id="UP000186855">
    <property type="component" value="Unassembled WGS sequence"/>
</dbReference>
<dbReference type="NCBIfam" id="TIGR00360">
    <property type="entry name" value="ComEC_N-term"/>
    <property type="match status" value="1"/>
</dbReference>
<proteinExistence type="predicted"/>
<reference evidence="9 10" key="1">
    <citation type="submission" date="2016-12" db="EMBL/GenBank/DDBJ databases">
        <title>Genomic comparison of strains in the 'Actinomyces naeslundii' group.</title>
        <authorList>
            <person name="Mughal S.R."/>
            <person name="Do T."/>
            <person name="Gilbert S.C."/>
            <person name="Witherden E.A."/>
            <person name="Didelot X."/>
            <person name="Beighton D."/>
        </authorList>
    </citation>
    <scope>NUCLEOTIDE SEQUENCE [LARGE SCALE GENOMIC DNA]</scope>
    <source>
        <strain evidence="9 10">S24V</strain>
    </source>
</reference>
<feature type="transmembrane region" description="Helical" evidence="7">
    <location>
        <begin position="488"/>
        <end position="506"/>
    </location>
</feature>
<evidence type="ECO:0000256" key="5">
    <source>
        <dbReference type="ARBA" id="ARBA00023136"/>
    </source>
</evidence>
<feature type="transmembrane region" description="Helical" evidence="7">
    <location>
        <begin position="82"/>
        <end position="102"/>
    </location>
</feature>
<dbReference type="GO" id="GO:0005886">
    <property type="term" value="C:plasma membrane"/>
    <property type="evidence" value="ECO:0007669"/>
    <property type="project" value="UniProtKB-SubCell"/>
</dbReference>
<evidence type="ECO:0000256" key="2">
    <source>
        <dbReference type="ARBA" id="ARBA00022475"/>
    </source>
</evidence>
<feature type="transmembrane region" description="Helical" evidence="7">
    <location>
        <begin position="420"/>
        <end position="441"/>
    </location>
</feature>
<evidence type="ECO:0000256" key="3">
    <source>
        <dbReference type="ARBA" id="ARBA00022692"/>
    </source>
</evidence>
<dbReference type="PANTHER" id="PTHR30619:SF7">
    <property type="entry name" value="BETA-LACTAMASE DOMAIN PROTEIN"/>
    <property type="match status" value="1"/>
</dbReference>
<keyword evidence="3 7" id="KW-0812">Transmembrane</keyword>
<name>A0A1Q8W085_9ACTO</name>
<evidence type="ECO:0000256" key="6">
    <source>
        <dbReference type="SAM" id="MobiDB-lite"/>
    </source>
</evidence>
<keyword evidence="2" id="KW-1003">Cell membrane</keyword>
<feature type="transmembrane region" description="Helical" evidence="7">
    <location>
        <begin position="448"/>
        <end position="468"/>
    </location>
</feature>